<evidence type="ECO:0000313" key="3">
    <source>
        <dbReference type="EMBL" id="CUH41092.1"/>
    </source>
</evidence>
<dbReference type="InterPro" id="IPR002477">
    <property type="entry name" value="Peptidoglycan-bd-like"/>
</dbReference>
<dbReference type="Proteomes" id="UP000049455">
    <property type="component" value="Unassembled WGS sequence"/>
</dbReference>
<dbReference type="Pfam" id="PF13365">
    <property type="entry name" value="Trypsin_2"/>
    <property type="match status" value="1"/>
</dbReference>
<accession>A0A0M7BH42</accession>
<dbReference type="EMBL" id="CYPR01000253">
    <property type="protein sequence ID" value="CUH41092.1"/>
    <property type="molecule type" value="Genomic_DNA"/>
</dbReference>
<dbReference type="InterPro" id="IPR036365">
    <property type="entry name" value="PGBD-like_sf"/>
</dbReference>
<gene>
    <name evidence="3" type="ORF">JSE7799_03835</name>
</gene>
<protein>
    <submittedName>
        <fullName evidence="3">Spore cortex-lytic enzyme</fullName>
    </submittedName>
</protein>
<dbReference type="SUPFAM" id="SSF50494">
    <property type="entry name" value="Trypsin-like serine proteases"/>
    <property type="match status" value="1"/>
</dbReference>
<feature type="compositionally biased region" description="Basic and acidic residues" evidence="1">
    <location>
        <begin position="142"/>
        <end position="155"/>
    </location>
</feature>
<sequence>MGKEGSVLRIFPGFIMRLSLFLPVCLLMLIVALAGPGRAQQNVYVQIEAHPDRATAEERAERYDNRVDPVNGFTLGAGWYAIALGPYEVEQARAELQRLTAEGLIPGDSYLTEGDTYRERFWPTGARSEGETATDDPAAQPEETREEALRSERSLTRADRMDIQRALQWFGHYEGAIDGVFGSGTRDAMAGWQRRIGAAPSGILTTRQRAKLLSDRAEAQAALGLRPITVGEAGIALTAPMGLVAFDRIEAPFVHYAPADGSGIRLSLISQAGDARKLAGLYEVLQTLEAIPPEGDRARERDTFRITGLAPDRTTQAFARLTDGHIVGYILSWPERQDPLASAALAEMERTLASVGAPLPSDAGLDPAEQSVDMVSGLEVRKPQRSGSGFYADAAGAVVTASANVAGCGRITIDGRHDASVTAEADGIAILRPGAALAPSQVAALAPAVPRLRSRLAVGGFPYGGLLSDAALTFGTLADVRGLRDEDVLRLQLSAQPGDVGGPVLDDAGRVVGMLLPAQNGDDRILPDDVAFAAKPEDLRAVLATAGVEETAAAGDAALSPEELAAQAAAITVLIGCWN</sequence>
<organism evidence="3 4">
    <name type="scientific">Jannaschia seosinensis</name>
    <dbReference type="NCBI Taxonomy" id="313367"/>
    <lineage>
        <taxon>Bacteria</taxon>
        <taxon>Pseudomonadati</taxon>
        <taxon>Pseudomonadota</taxon>
        <taxon>Alphaproteobacteria</taxon>
        <taxon>Rhodobacterales</taxon>
        <taxon>Roseobacteraceae</taxon>
        <taxon>Jannaschia</taxon>
    </lineage>
</organism>
<evidence type="ECO:0000259" key="2">
    <source>
        <dbReference type="Pfam" id="PF01471"/>
    </source>
</evidence>
<evidence type="ECO:0000313" key="4">
    <source>
        <dbReference type="Proteomes" id="UP000049455"/>
    </source>
</evidence>
<dbReference type="Pfam" id="PF01471">
    <property type="entry name" value="PG_binding_1"/>
    <property type="match status" value="1"/>
</dbReference>
<dbReference type="AlphaFoldDB" id="A0A0M7BH42"/>
<dbReference type="InterPro" id="IPR036366">
    <property type="entry name" value="PGBDSf"/>
</dbReference>
<dbReference type="SUPFAM" id="SSF47090">
    <property type="entry name" value="PGBD-like"/>
    <property type="match status" value="1"/>
</dbReference>
<proteinExistence type="predicted"/>
<feature type="domain" description="Peptidoglycan binding-like" evidence="2">
    <location>
        <begin position="157"/>
        <end position="212"/>
    </location>
</feature>
<evidence type="ECO:0000256" key="1">
    <source>
        <dbReference type="SAM" id="MobiDB-lite"/>
    </source>
</evidence>
<keyword evidence="4" id="KW-1185">Reference proteome</keyword>
<dbReference type="Gene3D" id="1.10.101.10">
    <property type="entry name" value="PGBD-like superfamily/PGBD"/>
    <property type="match status" value="1"/>
</dbReference>
<name>A0A0M7BH42_9RHOB</name>
<feature type="region of interest" description="Disordered" evidence="1">
    <location>
        <begin position="122"/>
        <end position="155"/>
    </location>
</feature>
<dbReference type="STRING" id="313367.JSE7799_03835"/>
<reference evidence="3 4" key="1">
    <citation type="submission" date="2015-09" db="EMBL/GenBank/DDBJ databases">
        <authorList>
            <person name="Jackson K.R."/>
            <person name="Lunt B.L."/>
            <person name="Fisher J.N.B."/>
            <person name="Gardner A.V."/>
            <person name="Bailey M.E."/>
            <person name="Deus L.M."/>
            <person name="Earl A.S."/>
            <person name="Gibby P.D."/>
            <person name="Hartmann K.A."/>
            <person name="Liu J.E."/>
            <person name="Manci A.M."/>
            <person name="Nielsen D.A."/>
            <person name="Solomon M.B."/>
            <person name="Breakwell D.P."/>
            <person name="Burnett S.H."/>
            <person name="Grose J.H."/>
        </authorList>
    </citation>
    <scope>NUCLEOTIDE SEQUENCE [LARGE SCALE GENOMIC DNA]</scope>
    <source>
        <strain evidence="3 4">CECT 7799</strain>
    </source>
</reference>
<dbReference type="InterPro" id="IPR009003">
    <property type="entry name" value="Peptidase_S1_PA"/>
</dbReference>
<dbReference type="Gene3D" id="2.40.10.120">
    <property type="match status" value="1"/>
</dbReference>